<comment type="caution">
    <text evidence="3">The sequence shown here is derived from an EMBL/GenBank/DDBJ whole genome shotgun (WGS) entry which is preliminary data.</text>
</comment>
<organism evidence="3">
    <name type="scientific">Medicago truncatula</name>
    <name type="common">Barrel medic</name>
    <name type="synonym">Medicago tribuloides</name>
    <dbReference type="NCBI Taxonomy" id="3880"/>
    <lineage>
        <taxon>Eukaryota</taxon>
        <taxon>Viridiplantae</taxon>
        <taxon>Streptophyta</taxon>
        <taxon>Embryophyta</taxon>
        <taxon>Tracheophyta</taxon>
        <taxon>Spermatophyta</taxon>
        <taxon>Magnoliopsida</taxon>
        <taxon>eudicotyledons</taxon>
        <taxon>Gunneridae</taxon>
        <taxon>Pentapetalae</taxon>
        <taxon>rosids</taxon>
        <taxon>fabids</taxon>
        <taxon>Fabales</taxon>
        <taxon>Fabaceae</taxon>
        <taxon>Papilionoideae</taxon>
        <taxon>50 kb inversion clade</taxon>
        <taxon>NPAAA clade</taxon>
        <taxon>Hologalegina</taxon>
        <taxon>IRL clade</taxon>
        <taxon>Trifolieae</taxon>
        <taxon>Medicago</taxon>
    </lineage>
</organism>
<name>A0A396JRP5_MEDTR</name>
<dbReference type="Gramene" id="rna4062">
    <property type="protein sequence ID" value="RHN80172.1"/>
    <property type="gene ID" value="gene4062"/>
</dbReference>
<evidence type="ECO:0000313" key="3">
    <source>
        <dbReference type="EMBL" id="RHN80172.1"/>
    </source>
</evidence>
<keyword evidence="1" id="KW-0812">Transmembrane</keyword>
<dbReference type="AlphaFoldDB" id="A0A396JRP5"/>
<accession>A0A396JRP5</accession>
<feature type="transmembrane region" description="Helical" evidence="1">
    <location>
        <begin position="7"/>
        <end position="27"/>
    </location>
</feature>
<feature type="domain" description="Late nodulin" evidence="2">
    <location>
        <begin position="7"/>
        <end position="58"/>
    </location>
</feature>
<evidence type="ECO:0000259" key="2">
    <source>
        <dbReference type="Pfam" id="PF07127"/>
    </source>
</evidence>
<dbReference type="EMBL" id="PSQE01000001">
    <property type="protein sequence ID" value="RHN80172.1"/>
    <property type="molecule type" value="Genomic_DNA"/>
</dbReference>
<proteinExistence type="predicted"/>
<sequence>MERRKNMIQILIFVYALIIFISLFLVVTSETHIPCVHHDDCPKRPYPRFMKCVDNFCETWIIGWE</sequence>
<reference evidence="3" key="1">
    <citation type="journal article" date="2018" name="Nat. Plants">
        <title>Whole-genome landscape of Medicago truncatula symbiotic genes.</title>
        <authorList>
            <person name="Pecrix Y."/>
            <person name="Gamas P."/>
            <person name="Carrere S."/>
        </authorList>
    </citation>
    <scope>NUCLEOTIDE SEQUENCE</scope>
    <source>
        <tissue evidence="3">Leaves</tissue>
    </source>
</reference>
<protein>
    <submittedName>
        <fullName evidence="3">Putative Late nodulin</fullName>
    </submittedName>
</protein>
<keyword evidence="1" id="KW-1133">Transmembrane helix</keyword>
<dbReference type="Proteomes" id="UP000265566">
    <property type="component" value="Chromosome 1"/>
</dbReference>
<keyword evidence="1" id="KW-0472">Membrane</keyword>
<dbReference type="GO" id="GO:0046872">
    <property type="term" value="F:metal ion binding"/>
    <property type="evidence" value="ECO:0007669"/>
    <property type="project" value="InterPro"/>
</dbReference>
<dbReference type="InterPro" id="IPR009810">
    <property type="entry name" value="Nodulin_late_dom"/>
</dbReference>
<gene>
    <name evidence="3" type="ORF">MtrunA17_Chr1g0185371</name>
</gene>
<dbReference type="Pfam" id="PF07127">
    <property type="entry name" value="Nodulin_late"/>
    <property type="match status" value="1"/>
</dbReference>
<evidence type="ECO:0000256" key="1">
    <source>
        <dbReference type="SAM" id="Phobius"/>
    </source>
</evidence>